<dbReference type="InterPro" id="IPR014031">
    <property type="entry name" value="Ketoacyl_synth_C"/>
</dbReference>
<sequence length="436" mass="47071">MSRREASDRVVVTGVGWITPLGHDVEEVWGNLLAGKCGIGETAHFDASTFPTKFCAQVKDYDYRKYVKQPELHEGIGLNTAYALGAASQAWSRSGLDAYDASGDLNHERLGIYLGSGEGSLDFDNYVGANLHAWSADDREIESVKWAEIAKQRFEATREVEQEPNMPLTHLAMEFEAMGPAYNCLTACAASTQAIGEATEILRRNDADVMITGGAHTMIHPFGVTGFNRLTALSNRNDDFMTASRPFSADRDGFVLGEGAGIMILERYEHAKARGAKILAEITGFGSTADAYRITDMHPEGRGAAGAMNKALADAERGVDDVDYISAHGTGTKENDSIETKGIKAVFGEEAPNVPISSVKSMMGHLIAAAGVCEAIVCVLGIRDQKLPPTINLNNPDPECNLDYIPNVARERKVEVCLSNSFGFGGQNDTLIIEKV</sequence>
<organism evidence="5 6">
    <name type="scientific">Poriferisphaera corsica</name>
    <dbReference type="NCBI Taxonomy" id="2528020"/>
    <lineage>
        <taxon>Bacteria</taxon>
        <taxon>Pseudomonadati</taxon>
        <taxon>Planctomycetota</taxon>
        <taxon>Phycisphaerae</taxon>
        <taxon>Phycisphaerales</taxon>
        <taxon>Phycisphaeraceae</taxon>
        <taxon>Poriferisphaera</taxon>
    </lineage>
</organism>
<proteinExistence type="inferred from homology"/>
<dbReference type="InterPro" id="IPR014030">
    <property type="entry name" value="Ketoacyl_synth_N"/>
</dbReference>
<keyword evidence="2 3" id="KW-0808">Transferase</keyword>
<dbReference type="AlphaFoldDB" id="A0A517YXJ8"/>
<dbReference type="OrthoDB" id="292158at2"/>
<dbReference type="Pfam" id="PF02801">
    <property type="entry name" value="Ketoacyl-synt_C"/>
    <property type="match status" value="1"/>
</dbReference>
<dbReference type="PANTHER" id="PTHR11712">
    <property type="entry name" value="POLYKETIDE SYNTHASE-RELATED"/>
    <property type="match status" value="1"/>
</dbReference>
<dbReference type="NCBIfam" id="NF005589">
    <property type="entry name" value="PRK07314.1"/>
    <property type="match status" value="1"/>
</dbReference>
<reference evidence="5 6" key="1">
    <citation type="submission" date="2019-02" db="EMBL/GenBank/DDBJ databases">
        <title>Deep-cultivation of Planctomycetes and their phenomic and genomic characterization uncovers novel biology.</title>
        <authorList>
            <person name="Wiegand S."/>
            <person name="Jogler M."/>
            <person name="Boedeker C."/>
            <person name="Pinto D."/>
            <person name="Vollmers J."/>
            <person name="Rivas-Marin E."/>
            <person name="Kohn T."/>
            <person name="Peeters S.H."/>
            <person name="Heuer A."/>
            <person name="Rast P."/>
            <person name="Oberbeckmann S."/>
            <person name="Bunk B."/>
            <person name="Jeske O."/>
            <person name="Meyerdierks A."/>
            <person name="Storesund J.E."/>
            <person name="Kallscheuer N."/>
            <person name="Luecker S."/>
            <person name="Lage O.M."/>
            <person name="Pohl T."/>
            <person name="Merkel B.J."/>
            <person name="Hornburger P."/>
            <person name="Mueller R.-W."/>
            <person name="Bruemmer F."/>
            <person name="Labrenz M."/>
            <person name="Spormann A.M."/>
            <person name="Op den Camp H."/>
            <person name="Overmann J."/>
            <person name="Amann R."/>
            <person name="Jetten M.S.M."/>
            <person name="Mascher T."/>
            <person name="Medema M.H."/>
            <person name="Devos D.P."/>
            <person name="Kaster A.-K."/>
            <person name="Ovreas L."/>
            <person name="Rohde M."/>
            <person name="Galperin M.Y."/>
            <person name="Jogler C."/>
        </authorList>
    </citation>
    <scope>NUCLEOTIDE SEQUENCE [LARGE SCALE GENOMIC DNA]</scope>
    <source>
        <strain evidence="5 6">KS4</strain>
    </source>
</reference>
<dbReference type="SUPFAM" id="SSF53901">
    <property type="entry name" value="Thiolase-like"/>
    <property type="match status" value="2"/>
</dbReference>
<dbReference type="RefSeq" id="WP_145079508.1">
    <property type="nucleotide sequence ID" value="NZ_CP036425.1"/>
</dbReference>
<dbReference type="GO" id="GO:0005829">
    <property type="term" value="C:cytosol"/>
    <property type="evidence" value="ECO:0007669"/>
    <property type="project" value="TreeGrafter"/>
</dbReference>
<evidence type="ECO:0000259" key="4">
    <source>
        <dbReference type="PROSITE" id="PS52004"/>
    </source>
</evidence>
<dbReference type="KEGG" id="pcor:KS4_30170"/>
<evidence type="ECO:0000256" key="1">
    <source>
        <dbReference type="ARBA" id="ARBA00008467"/>
    </source>
</evidence>
<dbReference type="EMBL" id="CP036425">
    <property type="protein sequence ID" value="QDU34940.1"/>
    <property type="molecule type" value="Genomic_DNA"/>
</dbReference>
<gene>
    <name evidence="5" type="primary">fabF_4</name>
    <name evidence="5" type="ORF">KS4_30170</name>
</gene>
<dbReference type="PROSITE" id="PS52004">
    <property type="entry name" value="KS3_2"/>
    <property type="match status" value="1"/>
</dbReference>
<dbReference type="InterPro" id="IPR000794">
    <property type="entry name" value="Beta-ketoacyl_synthase"/>
</dbReference>
<evidence type="ECO:0000313" key="5">
    <source>
        <dbReference type="EMBL" id="QDU34940.1"/>
    </source>
</evidence>
<protein>
    <submittedName>
        <fullName evidence="5">3-oxoacyl-[acyl-carrier-protein] synthase 2</fullName>
        <ecNumber evidence="5">2.3.1.179</ecNumber>
    </submittedName>
</protein>
<dbReference type="Pfam" id="PF00109">
    <property type="entry name" value="ketoacyl-synt"/>
    <property type="match status" value="1"/>
</dbReference>
<evidence type="ECO:0000313" key="6">
    <source>
        <dbReference type="Proteomes" id="UP000317369"/>
    </source>
</evidence>
<name>A0A517YXJ8_9BACT</name>
<keyword evidence="5" id="KW-0012">Acyltransferase</keyword>
<dbReference type="PANTHER" id="PTHR11712:SF336">
    <property type="entry name" value="3-OXOACYL-[ACYL-CARRIER-PROTEIN] SYNTHASE, MITOCHONDRIAL"/>
    <property type="match status" value="1"/>
</dbReference>
<accession>A0A517YXJ8</accession>
<evidence type="ECO:0000256" key="2">
    <source>
        <dbReference type="ARBA" id="ARBA00022679"/>
    </source>
</evidence>
<comment type="similarity">
    <text evidence="1 3">Belongs to the thiolase-like superfamily. Beta-ketoacyl-ACP synthases family.</text>
</comment>
<dbReference type="SMART" id="SM00825">
    <property type="entry name" value="PKS_KS"/>
    <property type="match status" value="1"/>
</dbReference>
<keyword evidence="6" id="KW-1185">Reference proteome</keyword>
<dbReference type="InterPro" id="IPR016039">
    <property type="entry name" value="Thiolase-like"/>
</dbReference>
<dbReference type="Gene3D" id="3.40.47.10">
    <property type="match status" value="1"/>
</dbReference>
<evidence type="ECO:0000256" key="3">
    <source>
        <dbReference type="RuleBase" id="RU003694"/>
    </source>
</evidence>
<dbReference type="GO" id="GO:0004315">
    <property type="term" value="F:3-oxoacyl-[acyl-carrier-protein] synthase activity"/>
    <property type="evidence" value="ECO:0007669"/>
    <property type="project" value="UniProtKB-EC"/>
</dbReference>
<dbReference type="GO" id="GO:0006633">
    <property type="term" value="P:fatty acid biosynthetic process"/>
    <property type="evidence" value="ECO:0007669"/>
    <property type="project" value="TreeGrafter"/>
</dbReference>
<dbReference type="CDD" id="cd00834">
    <property type="entry name" value="KAS_I_II"/>
    <property type="match status" value="1"/>
</dbReference>
<dbReference type="EC" id="2.3.1.179" evidence="5"/>
<dbReference type="Proteomes" id="UP000317369">
    <property type="component" value="Chromosome"/>
</dbReference>
<dbReference type="InterPro" id="IPR020841">
    <property type="entry name" value="PKS_Beta-ketoAc_synthase_dom"/>
</dbReference>
<feature type="domain" description="Ketosynthase family 3 (KS3)" evidence="4">
    <location>
        <begin position="7"/>
        <end position="435"/>
    </location>
</feature>